<evidence type="ECO:0000256" key="5">
    <source>
        <dbReference type="ARBA" id="ARBA00022840"/>
    </source>
</evidence>
<feature type="domain" description="ABC transporter" evidence="9">
    <location>
        <begin position="490"/>
        <end position="728"/>
    </location>
</feature>
<dbReference type="EMBL" id="JAUJEB010000001">
    <property type="protein sequence ID" value="MDN5211035.1"/>
    <property type="molecule type" value="Genomic_DNA"/>
</dbReference>
<dbReference type="CDD" id="cd18571">
    <property type="entry name" value="ABC_6TM_peptidase_like"/>
    <property type="match status" value="1"/>
</dbReference>
<dbReference type="InterPro" id="IPR036640">
    <property type="entry name" value="ABC1_TM_sf"/>
</dbReference>
<evidence type="ECO:0000313" key="12">
    <source>
        <dbReference type="EMBL" id="MDN5211035.1"/>
    </source>
</evidence>
<evidence type="ECO:0000256" key="8">
    <source>
        <dbReference type="SAM" id="Phobius"/>
    </source>
</evidence>
<dbReference type="SUPFAM" id="SSF52540">
    <property type="entry name" value="P-loop containing nucleoside triphosphate hydrolases"/>
    <property type="match status" value="1"/>
</dbReference>
<dbReference type="InterPro" id="IPR003593">
    <property type="entry name" value="AAA+_ATPase"/>
</dbReference>
<dbReference type="InterPro" id="IPR011527">
    <property type="entry name" value="ABC1_TM_dom"/>
</dbReference>
<proteinExistence type="predicted"/>
<dbReference type="Pfam" id="PF03412">
    <property type="entry name" value="Peptidase_C39"/>
    <property type="match status" value="1"/>
</dbReference>
<organism evidence="12 13">
    <name type="scientific">Agaribacillus aureus</name>
    <dbReference type="NCBI Taxonomy" id="3051825"/>
    <lineage>
        <taxon>Bacteria</taxon>
        <taxon>Pseudomonadati</taxon>
        <taxon>Bacteroidota</taxon>
        <taxon>Cytophagia</taxon>
        <taxon>Cytophagales</taxon>
        <taxon>Splendidivirgaceae</taxon>
        <taxon>Agaribacillus</taxon>
    </lineage>
</organism>
<feature type="transmembrane region" description="Helical" evidence="8">
    <location>
        <begin position="243"/>
        <end position="263"/>
    </location>
</feature>
<dbReference type="Gene3D" id="3.40.50.300">
    <property type="entry name" value="P-loop containing nucleotide triphosphate hydrolases"/>
    <property type="match status" value="1"/>
</dbReference>
<dbReference type="PANTHER" id="PTHR43394">
    <property type="entry name" value="ATP-DEPENDENT PERMEASE MDL1, MITOCHONDRIAL"/>
    <property type="match status" value="1"/>
</dbReference>
<dbReference type="InterPro" id="IPR039421">
    <property type="entry name" value="Type_1_exporter"/>
</dbReference>
<dbReference type="InterPro" id="IPR027417">
    <property type="entry name" value="P-loop_NTPase"/>
</dbReference>
<name>A0ABT8L018_9BACT</name>
<dbReference type="Proteomes" id="UP001172083">
    <property type="component" value="Unassembled WGS sequence"/>
</dbReference>
<feature type="transmembrane region" description="Helical" evidence="8">
    <location>
        <begin position="284"/>
        <end position="307"/>
    </location>
</feature>
<feature type="domain" description="Peptidase C39" evidence="11">
    <location>
        <begin position="10"/>
        <end position="130"/>
    </location>
</feature>
<dbReference type="RefSeq" id="WP_346756371.1">
    <property type="nucleotide sequence ID" value="NZ_JAUJEB010000001.1"/>
</dbReference>
<evidence type="ECO:0000259" key="11">
    <source>
        <dbReference type="PROSITE" id="PS50990"/>
    </source>
</evidence>
<dbReference type="PROSITE" id="PS50990">
    <property type="entry name" value="PEPTIDASE_C39"/>
    <property type="match status" value="1"/>
</dbReference>
<dbReference type="Gene3D" id="1.20.1560.10">
    <property type="entry name" value="ABC transporter type 1, transmembrane domain"/>
    <property type="match status" value="1"/>
</dbReference>
<evidence type="ECO:0000256" key="3">
    <source>
        <dbReference type="ARBA" id="ARBA00022741"/>
    </source>
</evidence>
<evidence type="ECO:0000259" key="9">
    <source>
        <dbReference type="PROSITE" id="PS50893"/>
    </source>
</evidence>
<feature type="transmembrane region" description="Helical" evidence="8">
    <location>
        <begin position="207"/>
        <end position="223"/>
    </location>
</feature>
<dbReference type="SMART" id="SM00382">
    <property type="entry name" value="AAA"/>
    <property type="match status" value="1"/>
</dbReference>
<dbReference type="PROSITE" id="PS00211">
    <property type="entry name" value="ABC_TRANSPORTER_1"/>
    <property type="match status" value="1"/>
</dbReference>
<gene>
    <name evidence="12" type="ORF">QQ020_03210</name>
</gene>
<keyword evidence="7 8" id="KW-0472">Membrane</keyword>
<dbReference type="InterPro" id="IPR005074">
    <property type="entry name" value="Peptidase_C39"/>
</dbReference>
<evidence type="ECO:0000256" key="4">
    <source>
        <dbReference type="ARBA" id="ARBA00022801"/>
    </source>
</evidence>
<dbReference type="PROSITE" id="PS50893">
    <property type="entry name" value="ABC_TRANSPORTER_2"/>
    <property type="match status" value="1"/>
</dbReference>
<comment type="caution">
    <text evidence="12">The sequence shown here is derived from an EMBL/GenBank/DDBJ whole genome shotgun (WGS) entry which is preliminary data.</text>
</comment>
<evidence type="ECO:0000259" key="10">
    <source>
        <dbReference type="PROSITE" id="PS50929"/>
    </source>
</evidence>
<dbReference type="PROSITE" id="PS50929">
    <property type="entry name" value="ABC_TM1F"/>
    <property type="match status" value="1"/>
</dbReference>
<feature type="domain" description="ABC transmembrane type-1" evidence="10">
    <location>
        <begin position="175"/>
        <end position="456"/>
    </location>
</feature>
<dbReference type="Gene3D" id="3.90.70.10">
    <property type="entry name" value="Cysteine proteinases"/>
    <property type="match status" value="1"/>
</dbReference>
<comment type="subcellular location">
    <subcellularLocation>
        <location evidence="1">Cell membrane</location>
        <topology evidence="1">Multi-pass membrane protein</topology>
    </subcellularLocation>
</comment>
<dbReference type="CDD" id="cd02418">
    <property type="entry name" value="Peptidase_C39B"/>
    <property type="match status" value="1"/>
</dbReference>
<keyword evidence="5" id="KW-0067">ATP-binding</keyword>
<evidence type="ECO:0000256" key="6">
    <source>
        <dbReference type="ARBA" id="ARBA00022989"/>
    </source>
</evidence>
<keyword evidence="4" id="KW-0378">Hydrolase</keyword>
<feature type="transmembrane region" description="Helical" evidence="8">
    <location>
        <begin position="173"/>
        <end position="195"/>
    </location>
</feature>
<sequence length="734" mass="83771">MTKRFPLFTQHDSMDCGPTCIRMIAKSYGKNYSLEYLKRRSYFTREGVSLAGISEAAETIGFRTLAVKTTLENLAKEAPLPCIVHWQQQHFVVVYKIDKKKVWIADPVGQRITLSHDEFLRSWAFMTDRDEKLGIVLLFETTPDFYSRERDEQTSQKKRITHLFSYFHQYKSFIWQLILGLLAGSLVQLSLPFLTQAVVDVGINTQNLNFIYIILAAQLMLVFSRTAVDFIRRWILLHLSTRVNIGMISDFLIKIMLAPLSFFDSRMIGDILQRIGDHTRIQNFLSSSSLNILFSFFNLLVFGAILLFYDISIFLIFFIGSAIYFLYVIQFLKKREELDYKLFNQQSTNQSTLIQLITGIAEIKLNGAEKTKRWEWERIQAKLFKVKVASTSLQQWQESGSVFINELKNIVVTILAAKAVIDGEMTLGMMLAVQYIIGQLNAPINDIILFLREWQDAKISLERVGQVYEQENEETQHADYSLILPAHRSIKVKNLSFRYDGGRGDLALDDVSFDIPEGKVTAIVGMSGSGKTTLLKLLLKFYQPTAGKITVGGMDLQAIHSKRWRSLCGAVMQDGFIFSDTIASNIAVGEDIEYHDQQRLKKVSELANISSFVEELPLGFNTKIGQEGIGMSQGQQQRLLIARAIYKEPEFLFFDEATSSLDANNETEIMRNLEQVFAGRTVLVIAHRLSTVKNADQIIVMDKGSIVELGNHHSLIRQQGNYYYLVKNQLELDK</sequence>
<dbReference type="SUPFAM" id="SSF90123">
    <property type="entry name" value="ABC transporter transmembrane region"/>
    <property type="match status" value="1"/>
</dbReference>
<keyword evidence="3" id="KW-0547">Nucleotide-binding</keyword>
<accession>A0ABT8L018</accession>
<protein>
    <submittedName>
        <fullName evidence="12">Peptidase domain-containing ABC transporter</fullName>
    </submittedName>
</protein>
<dbReference type="Pfam" id="PF00005">
    <property type="entry name" value="ABC_tran"/>
    <property type="match status" value="1"/>
</dbReference>
<dbReference type="Pfam" id="PF00664">
    <property type="entry name" value="ABC_membrane"/>
    <property type="match status" value="1"/>
</dbReference>
<reference evidence="12" key="1">
    <citation type="submission" date="2023-06" db="EMBL/GenBank/DDBJ databases">
        <title>Genomic of Agaribacillus aureum.</title>
        <authorList>
            <person name="Wang G."/>
        </authorList>
    </citation>
    <scope>NUCLEOTIDE SEQUENCE</scope>
    <source>
        <strain evidence="12">BMA12</strain>
    </source>
</reference>
<evidence type="ECO:0000256" key="2">
    <source>
        <dbReference type="ARBA" id="ARBA00022692"/>
    </source>
</evidence>
<feature type="transmembrane region" description="Helical" evidence="8">
    <location>
        <begin position="313"/>
        <end position="332"/>
    </location>
</feature>
<dbReference type="InterPro" id="IPR017871">
    <property type="entry name" value="ABC_transporter-like_CS"/>
</dbReference>
<keyword evidence="6 8" id="KW-1133">Transmembrane helix</keyword>
<dbReference type="PANTHER" id="PTHR43394:SF1">
    <property type="entry name" value="ATP-BINDING CASSETTE SUB-FAMILY B MEMBER 10, MITOCHONDRIAL"/>
    <property type="match status" value="1"/>
</dbReference>
<evidence type="ECO:0000256" key="1">
    <source>
        <dbReference type="ARBA" id="ARBA00004651"/>
    </source>
</evidence>
<evidence type="ECO:0000313" key="13">
    <source>
        <dbReference type="Proteomes" id="UP001172083"/>
    </source>
</evidence>
<keyword evidence="13" id="KW-1185">Reference proteome</keyword>
<dbReference type="InterPro" id="IPR003439">
    <property type="entry name" value="ABC_transporter-like_ATP-bd"/>
</dbReference>
<evidence type="ECO:0000256" key="7">
    <source>
        <dbReference type="ARBA" id="ARBA00023136"/>
    </source>
</evidence>
<keyword evidence="2 8" id="KW-0812">Transmembrane</keyword>